<evidence type="ECO:0008006" key="4">
    <source>
        <dbReference type="Google" id="ProtNLM"/>
    </source>
</evidence>
<protein>
    <recommendedName>
        <fullName evidence="4">Lipoprotein</fullName>
    </recommendedName>
</protein>
<feature type="signal peptide" evidence="1">
    <location>
        <begin position="1"/>
        <end position="27"/>
    </location>
</feature>
<comment type="caution">
    <text evidence="2">The sequence shown here is derived from an EMBL/GenBank/DDBJ whole genome shotgun (WGS) entry which is preliminary data.</text>
</comment>
<dbReference type="EMBL" id="JXZB01000002">
    <property type="protein sequence ID" value="KIQ65793.1"/>
    <property type="molecule type" value="Genomic_DNA"/>
</dbReference>
<organism evidence="2 3">
    <name type="scientific">Kitasatospora griseola</name>
    <name type="common">Streptomyces griseolosporeus</name>
    <dbReference type="NCBI Taxonomy" id="2064"/>
    <lineage>
        <taxon>Bacteria</taxon>
        <taxon>Bacillati</taxon>
        <taxon>Actinomycetota</taxon>
        <taxon>Actinomycetes</taxon>
        <taxon>Kitasatosporales</taxon>
        <taxon>Streptomycetaceae</taxon>
        <taxon>Kitasatospora</taxon>
    </lineage>
</organism>
<name>A0A0D0Q4E1_KITGR</name>
<keyword evidence="1" id="KW-0732">Signal</keyword>
<dbReference type="PATRIC" id="fig|2064.6.peg.4032"/>
<gene>
    <name evidence="2" type="ORF">TR51_18795</name>
</gene>
<evidence type="ECO:0000313" key="2">
    <source>
        <dbReference type="EMBL" id="KIQ65793.1"/>
    </source>
</evidence>
<keyword evidence="3" id="KW-1185">Reference proteome</keyword>
<feature type="chain" id="PRO_5002235835" description="Lipoprotein" evidence="1">
    <location>
        <begin position="28"/>
        <end position="90"/>
    </location>
</feature>
<evidence type="ECO:0000313" key="3">
    <source>
        <dbReference type="Proteomes" id="UP000032066"/>
    </source>
</evidence>
<proteinExistence type="predicted"/>
<sequence length="90" mass="8974">MRAVKRVLAVTALAAPLVIGCAGLASAHEGFHEGPEAHFAEAQFIANEEGAGEAAVASVVSPHGVDHIAGWVFAGDEGVSGAFTDSGASF</sequence>
<dbReference type="Proteomes" id="UP000032066">
    <property type="component" value="Unassembled WGS sequence"/>
</dbReference>
<dbReference type="PROSITE" id="PS51257">
    <property type="entry name" value="PROKAR_LIPOPROTEIN"/>
    <property type="match status" value="1"/>
</dbReference>
<evidence type="ECO:0000256" key="1">
    <source>
        <dbReference type="SAM" id="SignalP"/>
    </source>
</evidence>
<reference evidence="2 3" key="1">
    <citation type="submission" date="2015-02" db="EMBL/GenBank/DDBJ databases">
        <title>Draft genome sequence of Kitasatospora griseola MF730-N6, a bafilomycin, terpentecin and satosporin producer.</title>
        <authorList>
            <person name="Arens J.C."/>
            <person name="Haltli B."/>
            <person name="Kerr R.G."/>
        </authorList>
    </citation>
    <scope>NUCLEOTIDE SEQUENCE [LARGE SCALE GENOMIC DNA]</scope>
    <source>
        <strain evidence="2 3">MF730-N6</strain>
    </source>
</reference>
<accession>A0A0D0Q4E1</accession>
<dbReference type="AlphaFoldDB" id="A0A0D0Q4E1"/>
<dbReference type="RefSeq" id="WP_043912160.1">
    <property type="nucleotide sequence ID" value="NZ_JXZB01000002.1"/>
</dbReference>